<gene>
    <name evidence="1" type="ORF">BP01DRAFT_384030</name>
</gene>
<keyword evidence="2" id="KW-1185">Reference proteome</keyword>
<accession>A0A318ZC83</accession>
<sequence>MVSLAITASSTYNTAALTTTTSWYDITVDGTTVFDVARATIVRQQLMADVSIIPNVGESFLISGEVEVDE</sequence>
<dbReference type="AlphaFoldDB" id="A0A318ZC83"/>
<dbReference type="Proteomes" id="UP000248349">
    <property type="component" value="Unassembled WGS sequence"/>
</dbReference>
<proteinExistence type="predicted"/>
<name>A0A318ZC83_9EURO</name>
<dbReference type="STRING" id="1450539.A0A318ZC83"/>
<reference evidence="1 2" key="1">
    <citation type="submission" date="2016-12" db="EMBL/GenBank/DDBJ databases">
        <title>The genomes of Aspergillus section Nigri reveals drivers in fungal speciation.</title>
        <authorList>
            <consortium name="DOE Joint Genome Institute"/>
            <person name="Vesth T.C."/>
            <person name="Nybo J."/>
            <person name="Theobald S."/>
            <person name="Brandl J."/>
            <person name="Frisvad J.C."/>
            <person name="Nielsen K.F."/>
            <person name="Lyhne E.K."/>
            <person name="Kogle M.E."/>
            <person name="Kuo A."/>
            <person name="Riley R."/>
            <person name="Clum A."/>
            <person name="Nolan M."/>
            <person name="Lipzen A."/>
            <person name="Salamov A."/>
            <person name="Henrissat B."/>
            <person name="Wiebenga A."/>
            <person name="De Vries R.P."/>
            <person name="Grigoriev I.V."/>
            <person name="Mortensen U.H."/>
            <person name="Andersen M.R."/>
            <person name="Baker S.E."/>
        </authorList>
    </citation>
    <scope>NUCLEOTIDE SEQUENCE [LARGE SCALE GENOMIC DNA]</scope>
    <source>
        <strain evidence="1 2">JOP 1030-1</strain>
    </source>
</reference>
<evidence type="ECO:0008006" key="3">
    <source>
        <dbReference type="Google" id="ProtNLM"/>
    </source>
</evidence>
<evidence type="ECO:0000313" key="1">
    <source>
        <dbReference type="EMBL" id="PYH43924.1"/>
    </source>
</evidence>
<dbReference type="EMBL" id="KZ821240">
    <property type="protein sequence ID" value="PYH43924.1"/>
    <property type="molecule type" value="Genomic_DNA"/>
</dbReference>
<dbReference type="RefSeq" id="XP_025429906.1">
    <property type="nucleotide sequence ID" value="XM_025577469.1"/>
</dbReference>
<organism evidence="1 2">
    <name type="scientific">Aspergillus saccharolyticus JOP 1030-1</name>
    <dbReference type="NCBI Taxonomy" id="1450539"/>
    <lineage>
        <taxon>Eukaryota</taxon>
        <taxon>Fungi</taxon>
        <taxon>Dikarya</taxon>
        <taxon>Ascomycota</taxon>
        <taxon>Pezizomycotina</taxon>
        <taxon>Eurotiomycetes</taxon>
        <taxon>Eurotiomycetidae</taxon>
        <taxon>Eurotiales</taxon>
        <taxon>Aspergillaceae</taxon>
        <taxon>Aspergillus</taxon>
        <taxon>Aspergillus subgen. Circumdati</taxon>
    </lineage>
</organism>
<protein>
    <recommendedName>
        <fullName evidence="3">LysM domain-containing protein</fullName>
    </recommendedName>
</protein>
<evidence type="ECO:0000313" key="2">
    <source>
        <dbReference type="Proteomes" id="UP000248349"/>
    </source>
</evidence>
<dbReference type="GeneID" id="37078698"/>